<accession>A0ABP8JFV3</accession>
<organism evidence="2 3">
    <name type="scientific">Tsukamurella soli</name>
    <dbReference type="NCBI Taxonomy" id="644556"/>
    <lineage>
        <taxon>Bacteria</taxon>
        <taxon>Bacillati</taxon>
        <taxon>Actinomycetota</taxon>
        <taxon>Actinomycetes</taxon>
        <taxon>Mycobacteriales</taxon>
        <taxon>Tsukamurellaceae</taxon>
        <taxon>Tsukamurella</taxon>
    </lineage>
</organism>
<evidence type="ECO:0000313" key="2">
    <source>
        <dbReference type="EMBL" id="GAA4390156.1"/>
    </source>
</evidence>
<comment type="caution">
    <text evidence="2">The sequence shown here is derived from an EMBL/GenBank/DDBJ whole genome shotgun (WGS) entry which is preliminary data.</text>
</comment>
<evidence type="ECO:0000313" key="3">
    <source>
        <dbReference type="Proteomes" id="UP001500635"/>
    </source>
</evidence>
<dbReference type="Pfam" id="PF20537">
    <property type="entry name" value="DUF6752"/>
    <property type="match status" value="1"/>
</dbReference>
<sequence length="99" mass="11168">MQVGSGMEALTSLEALKAGARARGRTVRGRIDRLTWAARTARQLPERLKQLERDVQENRRLHQRVAELTDVVAEVLVPAADRDDARIREVLAKYGETSF</sequence>
<evidence type="ECO:0000259" key="1">
    <source>
        <dbReference type="Pfam" id="PF20537"/>
    </source>
</evidence>
<name>A0ABP8JFV3_9ACTN</name>
<dbReference type="InterPro" id="IPR046640">
    <property type="entry name" value="DUF6752"/>
</dbReference>
<dbReference type="EMBL" id="BAABFR010000021">
    <property type="protein sequence ID" value="GAA4390156.1"/>
    <property type="molecule type" value="Genomic_DNA"/>
</dbReference>
<keyword evidence="3" id="KW-1185">Reference proteome</keyword>
<reference evidence="3" key="1">
    <citation type="journal article" date="2019" name="Int. J. Syst. Evol. Microbiol.">
        <title>The Global Catalogue of Microorganisms (GCM) 10K type strain sequencing project: providing services to taxonomists for standard genome sequencing and annotation.</title>
        <authorList>
            <consortium name="The Broad Institute Genomics Platform"/>
            <consortium name="The Broad Institute Genome Sequencing Center for Infectious Disease"/>
            <person name="Wu L."/>
            <person name="Ma J."/>
        </authorList>
    </citation>
    <scope>NUCLEOTIDE SEQUENCE [LARGE SCALE GENOMIC DNA]</scope>
    <source>
        <strain evidence="3">JCM 17688</strain>
    </source>
</reference>
<gene>
    <name evidence="2" type="ORF">GCM10023147_17800</name>
</gene>
<dbReference type="Proteomes" id="UP001500635">
    <property type="component" value="Unassembled WGS sequence"/>
</dbReference>
<feature type="domain" description="DUF6752" evidence="1">
    <location>
        <begin position="44"/>
        <end position="97"/>
    </location>
</feature>
<proteinExistence type="predicted"/>
<protein>
    <recommendedName>
        <fullName evidence="1">DUF6752 domain-containing protein</fullName>
    </recommendedName>
</protein>